<dbReference type="AlphaFoldDB" id="A0A0C2FIM6"/>
<sequence length="431" mass="49814">MKAKTPASRTARHKKKYWRKGTDVADFEKTLHSGIKDKPDHELFTIDRTPSAEVKKYTKRQQAALDKISRSISEQEKLPLPEPKAPSLKKQPKLRQPVKRVDKTLPKPKAENYDLWEKGSDFYSEDNYSIPFVILQLIPDFVPKTNLEYQEAGDHMLLYTKKKLPKQPSTARFKPSLLDHVPAPHAGTSYNPKAEDYEKYVTEIAKAETQLMHEEERIAKAGKPKHESVVTYAEKSLEETEGLVIDPRYYADGGTEESKESGEEEAMETGEKIVISHLKRKTRKQKLNAAKEKKLQREQKRRKEIEKKQHDVFKAKSINKELSKTEQEVAENAAKRKKEKFLKKMTTRQRLGGGEFKDEEEPFLLQEELPDSLRRLKPQGHVLNDRLASLQKRNMLPIGGPRNKNKLKSKLKRKFVEKRLVAEVTKGSRVM</sequence>
<comment type="similarity">
    <text evidence="1 5">Belongs to the NOP53 family.</text>
</comment>
<dbReference type="GO" id="GO:0005730">
    <property type="term" value="C:nucleolus"/>
    <property type="evidence" value="ECO:0007669"/>
    <property type="project" value="UniProtKB-SubCell"/>
</dbReference>
<evidence type="ECO:0000313" key="8">
    <source>
        <dbReference type="Proteomes" id="UP000054047"/>
    </source>
</evidence>
<dbReference type="InterPro" id="IPR011687">
    <property type="entry name" value="Nop53/GLTSCR2"/>
</dbReference>
<dbReference type="OrthoDB" id="5072at2759"/>
<evidence type="ECO:0000256" key="3">
    <source>
        <dbReference type="ARBA" id="ARBA00022517"/>
    </source>
</evidence>
<keyword evidence="4 5" id="KW-0539">Nucleus</keyword>
<evidence type="ECO:0000256" key="6">
    <source>
        <dbReference type="SAM" id="MobiDB-lite"/>
    </source>
</evidence>
<feature type="region of interest" description="Disordered" evidence="6">
    <location>
        <begin position="65"/>
        <end position="97"/>
    </location>
</feature>
<evidence type="ECO:0000256" key="1">
    <source>
        <dbReference type="ARBA" id="ARBA00008838"/>
    </source>
</evidence>
<dbReference type="Pfam" id="PF07767">
    <property type="entry name" value="Nop53"/>
    <property type="match status" value="1"/>
</dbReference>
<dbReference type="Proteomes" id="UP000054047">
    <property type="component" value="Unassembled WGS sequence"/>
</dbReference>
<organism evidence="7 8">
    <name type="scientific">Ancylostoma duodenale</name>
    <dbReference type="NCBI Taxonomy" id="51022"/>
    <lineage>
        <taxon>Eukaryota</taxon>
        <taxon>Metazoa</taxon>
        <taxon>Ecdysozoa</taxon>
        <taxon>Nematoda</taxon>
        <taxon>Chromadorea</taxon>
        <taxon>Rhabditida</taxon>
        <taxon>Rhabditina</taxon>
        <taxon>Rhabditomorpha</taxon>
        <taxon>Strongyloidea</taxon>
        <taxon>Ancylostomatidae</taxon>
        <taxon>Ancylostomatinae</taxon>
        <taxon>Ancylostoma</taxon>
    </lineage>
</organism>
<evidence type="ECO:0000256" key="4">
    <source>
        <dbReference type="ARBA" id="ARBA00023242"/>
    </source>
</evidence>
<gene>
    <name evidence="7" type="ORF">ANCDUO_23367</name>
</gene>
<comment type="subcellular location">
    <subcellularLocation>
        <location evidence="5">Nucleus</location>
        <location evidence="5">Nucleolus</location>
    </subcellularLocation>
    <subcellularLocation>
        <location evidence="5">Nucleus</location>
        <location evidence="5">Nucleoplasm</location>
    </subcellularLocation>
</comment>
<dbReference type="PIRSF" id="PIRSF017302">
    <property type="entry name" value="Gltscr2"/>
    <property type="match status" value="1"/>
</dbReference>
<dbReference type="PANTHER" id="PTHR14211">
    <property type="entry name" value="GLIOMA SUPPRESSOR CANDIDATE REGION GENE 2"/>
    <property type="match status" value="1"/>
</dbReference>
<keyword evidence="8" id="KW-1185">Reference proteome</keyword>
<evidence type="ECO:0000256" key="2">
    <source>
        <dbReference type="ARBA" id="ARBA00018339"/>
    </source>
</evidence>
<dbReference type="GO" id="GO:0005654">
    <property type="term" value="C:nucleoplasm"/>
    <property type="evidence" value="ECO:0007669"/>
    <property type="project" value="UniProtKB-SubCell"/>
</dbReference>
<dbReference type="GO" id="GO:0000027">
    <property type="term" value="P:ribosomal large subunit assembly"/>
    <property type="evidence" value="ECO:0007669"/>
    <property type="project" value="UniProtKB-UniRule"/>
</dbReference>
<keyword evidence="3 5" id="KW-0690">Ribosome biogenesis</keyword>
<feature type="compositionally biased region" description="Basic and acidic residues" evidence="6">
    <location>
        <begin position="289"/>
        <end position="306"/>
    </location>
</feature>
<dbReference type="GO" id="GO:0008097">
    <property type="term" value="F:5S rRNA binding"/>
    <property type="evidence" value="ECO:0007669"/>
    <property type="project" value="TreeGrafter"/>
</dbReference>
<protein>
    <recommendedName>
        <fullName evidence="2 5">Ribosome biogenesis protein NOP53</fullName>
    </recommendedName>
</protein>
<name>A0A0C2FIM6_9BILA</name>
<dbReference type="GO" id="GO:0006364">
    <property type="term" value="P:rRNA processing"/>
    <property type="evidence" value="ECO:0007669"/>
    <property type="project" value="TreeGrafter"/>
</dbReference>
<proteinExistence type="inferred from homology"/>
<feature type="region of interest" description="Disordered" evidence="6">
    <location>
        <begin position="280"/>
        <end position="306"/>
    </location>
</feature>
<comment type="function">
    <text evidence="5">May play a role in ribosome biogenesis.</text>
</comment>
<dbReference type="EMBL" id="KN768905">
    <property type="protein sequence ID" value="KIH46579.1"/>
    <property type="molecule type" value="Genomic_DNA"/>
</dbReference>
<evidence type="ECO:0000256" key="5">
    <source>
        <dbReference type="PIRNR" id="PIRNR017302"/>
    </source>
</evidence>
<reference evidence="7 8" key="1">
    <citation type="submission" date="2013-12" db="EMBL/GenBank/DDBJ databases">
        <title>Draft genome of the parsitic nematode Ancylostoma duodenale.</title>
        <authorList>
            <person name="Mitreva M."/>
        </authorList>
    </citation>
    <scope>NUCLEOTIDE SEQUENCE [LARGE SCALE GENOMIC DNA]</scope>
    <source>
        <strain evidence="7 8">Zhejiang</strain>
    </source>
</reference>
<accession>A0A0C2FIM6</accession>
<feature type="compositionally biased region" description="Basic and acidic residues" evidence="6">
    <location>
        <begin position="67"/>
        <end position="79"/>
    </location>
</feature>
<evidence type="ECO:0000313" key="7">
    <source>
        <dbReference type="EMBL" id="KIH46579.1"/>
    </source>
</evidence>
<dbReference type="PANTHER" id="PTHR14211:SF7">
    <property type="entry name" value="RIBOSOME BIOGENESIS PROTEIN NOP53"/>
    <property type="match status" value="1"/>
</dbReference>